<dbReference type="Pfam" id="PF17765">
    <property type="entry name" value="MLTR_LBD"/>
    <property type="match status" value="1"/>
</dbReference>
<dbReference type="Proteomes" id="UP000290439">
    <property type="component" value="Chromosome"/>
</dbReference>
<gene>
    <name evidence="2" type="ORF">NCTC10797_04073</name>
</gene>
<dbReference type="Pfam" id="PF13560">
    <property type="entry name" value="HTH_31"/>
    <property type="match status" value="1"/>
</dbReference>
<accession>A0A4U8WEF5</accession>
<dbReference type="SMART" id="SM00530">
    <property type="entry name" value="HTH_XRE"/>
    <property type="match status" value="1"/>
</dbReference>
<dbReference type="PROSITE" id="PS50943">
    <property type="entry name" value="HTH_CROC1"/>
    <property type="match status" value="1"/>
</dbReference>
<dbReference type="PANTHER" id="PTHR35010">
    <property type="entry name" value="BLL4672 PROTEIN-RELATED"/>
    <property type="match status" value="1"/>
</dbReference>
<dbReference type="AlphaFoldDB" id="A0A4U8WEF5"/>
<feature type="domain" description="HTH cro/C1-type" evidence="1">
    <location>
        <begin position="12"/>
        <end position="65"/>
    </location>
</feature>
<dbReference type="GO" id="GO:0003677">
    <property type="term" value="F:DNA binding"/>
    <property type="evidence" value="ECO:0007669"/>
    <property type="project" value="InterPro"/>
</dbReference>
<name>A0A4U8WEF5_9NOCA</name>
<evidence type="ECO:0000259" key="1">
    <source>
        <dbReference type="PROSITE" id="PS50943"/>
    </source>
</evidence>
<dbReference type="EMBL" id="LR215973">
    <property type="protein sequence ID" value="VFB00279.1"/>
    <property type="molecule type" value="Genomic_DNA"/>
</dbReference>
<sequence length="244" mass="27546">MIEQRFTIGEYVRERRHSVGMSCAEMAVRARIPRVVAEEVESGAREPSSETLTHLFDALQVPVWFRGHISSLTRPDFLPSGIGPIPDTPTPDDLADLQSLTHPACFQIFPTFDIVAANSAYQRWFPGVAAGTNALEWMFLDPAAKAVLPEWSAEARLLVNAFRVLSPGLADDKRIAEIADRCGRAPEWERMWTAPLRPDELHRDRVLVRDPVTRRTRGLIARIYAPEFPLRPWMLYRLVPGAAH</sequence>
<evidence type="ECO:0000313" key="2">
    <source>
        <dbReference type="EMBL" id="VFB00279.1"/>
    </source>
</evidence>
<dbReference type="SUPFAM" id="SSF47413">
    <property type="entry name" value="lambda repressor-like DNA-binding domains"/>
    <property type="match status" value="1"/>
</dbReference>
<dbReference type="Gene3D" id="1.10.260.40">
    <property type="entry name" value="lambda repressor-like DNA-binding domains"/>
    <property type="match status" value="1"/>
</dbReference>
<dbReference type="Gene3D" id="3.30.450.180">
    <property type="match status" value="1"/>
</dbReference>
<dbReference type="RefSeq" id="WP_130918193.1">
    <property type="nucleotide sequence ID" value="NZ_LR215973.1"/>
</dbReference>
<dbReference type="InterPro" id="IPR010982">
    <property type="entry name" value="Lambda_DNA-bd_dom_sf"/>
</dbReference>
<proteinExistence type="predicted"/>
<dbReference type="InterPro" id="IPR041413">
    <property type="entry name" value="MLTR_LBD"/>
</dbReference>
<organism evidence="2 3">
    <name type="scientific">Nocardia cyriacigeorgica</name>
    <dbReference type="NCBI Taxonomy" id="135487"/>
    <lineage>
        <taxon>Bacteria</taxon>
        <taxon>Bacillati</taxon>
        <taxon>Actinomycetota</taxon>
        <taxon>Actinomycetes</taxon>
        <taxon>Mycobacteriales</taxon>
        <taxon>Nocardiaceae</taxon>
        <taxon>Nocardia</taxon>
    </lineage>
</organism>
<dbReference type="InterPro" id="IPR001387">
    <property type="entry name" value="Cro/C1-type_HTH"/>
</dbReference>
<reference evidence="2 3" key="1">
    <citation type="submission" date="2019-02" db="EMBL/GenBank/DDBJ databases">
        <authorList>
            <consortium name="Pathogen Informatics"/>
        </authorList>
    </citation>
    <scope>NUCLEOTIDE SEQUENCE [LARGE SCALE GENOMIC DNA]</scope>
    <source>
        <strain evidence="2 3">3012STDY6756504</strain>
    </source>
</reference>
<protein>
    <recommendedName>
        <fullName evidence="1">HTH cro/C1-type domain-containing protein</fullName>
    </recommendedName>
</protein>
<dbReference type="CDD" id="cd00093">
    <property type="entry name" value="HTH_XRE"/>
    <property type="match status" value="1"/>
</dbReference>
<evidence type="ECO:0000313" key="3">
    <source>
        <dbReference type="Proteomes" id="UP000290439"/>
    </source>
</evidence>